<feature type="transmembrane region" description="Helical" evidence="1">
    <location>
        <begin position="365"/>
        <end position="389"/>
    </location>
</feature>
<feature type="transmembrane region" description="Helical" evidence="1">
    <location>
        <begin position="312"/>
        <end position="335"/>
    </location>
</feature>
<feature type="transmembrane region" description="Helical" evidence="1">
    <location>
        <begin position="141"/>
        <end position="159"/>
    </location>
</feature>
<evidence type="ECO:0000313" key="2">
    <source>
        <dbReference type="EMBL" id="GIE06993.1"/>
    </source>
</evidence>
<comment type="caution">
    <text evidence="2">The sequence shown here is derived from an EMBL/GenBank/DDBJ whole genome shotgun (WGS) entry which is preliminary data.</text>
</comment>
<sequence>MTRLLLRRYRVMLGSWVLLMIALCRATFPAYENTYATEEQRREAVKLAQHNPATTLMYGLLPDPGTAEQMYHWEIGAFATILAAVMGVLVAVSLTRATEDDGALELLRGSGLAPKQPLRSAFAVLTGCAVLLAAGCSPDRFGAVIGLTFLVTAALTTLLAQIAPTAGQARLFGFTVVGVSFAMRAYADTQDAAWLNWCSPLGLRAVASGWPELLPLSVATVLAAAAAIRLSERREFGAGLIRRHDTHHSRVRARTTVALSFRLARTSLLTWTVAVAAIGTMFAAMGSGTIELQRNGEVGGFLGSQTGGADPAAGYLSFCGTIVAIIVCAFAILSASESRRAERRGLTDMVLTAGVRRWSPLAAQAAVTVAGSALILTATGALSAVIAPAVLNGDDIATRAFVYMIGQWPATAALTGCTVLLAGALPRLTALAWLPLLTGAVLTLLGDILKIPQGVQDLSPFQHVPDIAAATTPATALLVMTALGVALSLTGLLGLQRRDLQPG</sequence>
<evidence type="ECO:0000256" key="1">
    <source>
        <dbReference type="SAM" id="Phobius"/>
    </source>
</evidence>
<feature type="transmembrane region" description="Helical" evidence="1">
    <location>
        <begin position="207"/>
        <end position="228"/>
    </location>
</feature>
<reference evidence="2 3" key="1">
    <citation type="submission" date="2021-01" db="EMBL/GenBank/DDBJ databases">
        <title>Whole genome shotgun sequence of Actinoplanes durhamensis NBRC 14914.</title>
        <authorList>
            <person name="Komaki H."/>
            <person name="Tamura T."/>
        </authorList>
    </citation>
    <scope>NUCLEOTIDE SEQUENCE [LARGE SCALE GENOMIC DNA]</scope>
    <source>
        <strain evidence="2 3">NBRC 14914</strain>
    </source>
</reference>
<feature type="transmembrane region" description="Helical" evidence="1">
    <location>
        <begin position="268"/>
        <end position="292"/>
    </location>
</feature>
<dbReference type="EMBL" id="BOML01000071">
    <property type="protein sequence ID" value="GIE06993.1"/>
    <property type="molecule type" value="Genomic_DNA"/>
</dbReference>
<feature type="transmembrane region" description="Helical" evidence="1">
    <location>
        <begin position="469"/>
        <end position="495"/>
    </location>
</feature>
<keyword evidence="1" id="KW-0472">Membrane</keyword>
<gene>
    <name evidence="2" type="ORF">Adu01nite_83430</name>
</gene>
<feature type="transmembrane region" description="Helical" evidence="1">
    <location>
        <begin position="430"/>
        <end position="449"/>
    </location>
</feature>
<organism evidence="2 3">
    <name type="scientific">Paractinoplanes durhamensis</name>
    <dbReference type="NCBI Taxonomy" id="113563"/>
    <lineage>
        <taxon>Bacteria</taxon>
        <taxon>Bacillati</taxon>
        <taxon>Actinomycetota</taxon>
        <taxon>Actinomycetes</taxon>
        <taxon>Micromonosporales</taxon>
        <taxon>Micromonosporaceae</taxon>
        <taxon>Paractinoplanes</taxon>
    </lineage>
</organism>
<accession>A0ABQ3ZAY8</accession>
<keyword evidence="3" id="KW-1185">Reference proteome</keyword>
<proteinExistence type="predicted"/>
<dbReference type="RefSeq" id="WP_203734847.1">
    <property type="nucleotide sequence ID" value="NZ_BAAATX010000028.1"/>
</dbReference>
<evidence type="ECO:0000313" key="3">
    <source>
        <dbReference type="Proteomes" id="UP000637628"/>
    </source>
</evidence>
<dbReference type="Proteomes" id="UP000637628">
    <property type="component" value="Unassembled WGS sequence"/>
</dbReference>
<feature type="transmembrane region" description="Helical" evidence="1">
    <location>
        <begin position="118"/>
        <end position="135"/>
    </location>
</feature>
<name>A0ABQ3ZAY8_9ACTN</name>
<keyword evidence="1" id="KW-1133">Transmembrane helix</keyword>
<feature type="transmembrane region" description="Helical" evidence="1">
    <location>
        <begin position="75"/>
        <end position="97"/>
    </location>
</feature>
<feature type="transmembrane region" description="Helical" evidence="1">
    <location>
        <begin position="401"/>
        <end position="423"/>
    </location>
</feature>
<protein>
    <submittedName>
        <fullName evidence="2">ABC transporter permease</fullName>
    </submittedName>
</protein>
<keyword evidence="1" id="KW-0812">Transmembrane</keyword>